<sequence>MNDDMEQAMVWIPTKGSDENFTRKKSRSKSSEPRTIPTVTRKVQQMADGTLYLVTTVSGDTALPGVYSDSPDTSSELSSHKPVKLTGESNCCVLK</sequence>
<feature type="compositionally biased region" description="Low complexity" evidence="1">
    <location>
        <begin position="68"/>
        <end position="77"/>
    </location>
</feature>
<dbReference type="AlphaFoldDB" id="A0A8X6JRK6"/>
<dbReference type="Proteomes" id="UP000886998">
    <property type="component" value="Unassembled WGS sequence"/>
</dbReference>
<evidence type="ECO:0000313" key="2">
    <source>
        <dbReference type="EMBL" id="GFS32065.1"/>
    </source>
</evidence>
<organism evidence="2 3">
    <name type="scientific">Trichonephila inaurata madagascariensis</name>
    <dbReference type="NCBI Taxonomy" id="2747483"/>
    <lineage>
        <taxon>Eukaryota</taxon>
        <taxon>Metazoa</taxon>
        <taxon>Ecdysozoa</taxon>
        <taxon>Arthropoda</taxon>
        <taxon>Chelicerata</taxon>
        <taxon>Arachnida</taxon>
        <taxon>Araneae</taxon>
        <taxon>Araneomorphae</taxon>
        <taxon>Entelegynae</taxon>
        <taxon>Araneoidea</taxon>
        <taxon>Nephilidae</taxon>
        <taxon>Trichonephila</taxon>
        <taxon>Trichonephila inaurata</taxon>
    </lineage>
</organism>
<feature type="region of interest" description="Disordered" evidence="1">
    <location>
        <begin position="62"/>
        <end position="83"/>
    </location>
</feature>
<gene>
    <name evidence="2" type="primary">AVEN_20469_1</name>
    <name evidence="2" type="ORF">TNIN_365041</name>
</gene>
<dbReference type="OrthoDB" id="6449724at2759"/>
<reference evidence="2" key="1">
    <citation type="submission" date="2020-08" db="EMBL/GenBank/DDBJ databases">
        <title>Multicomponent nature underlies the extraordinary mechanical properties of spider dragline silk.</title>
        <authorList>
            <person name="Kono N."/>
            <person name="Nakamura H."/>
            <person name="Mori M."/>
            <person name="Yoshida Y."/>
            <person name="Ohtoshi R."/>
            <person name="Malay A.D."/>
            <person name="Moran D.A.P."/>
            <person name="Tomita M."/>
            <person name="Numata K."/>
            <person name="Arakawa K."/>
        </authorList>
    </citation>
    <scope>NUCLEOTIDE SEQUENCE</scope>
</reference>
<comment type="caution">
    <text evidence="2">The sequence shown here is derived from an EMBL/GenBank/DDBJ whole genome shotgun (WGS) entry which is preliminary data.</text>
</comment>
<name>A0A8X6JRK6_9ARAC</name>
<evidence type="ECO:0000256" key="1">
    <source>
        <dbReference type="SAM" id="MobiDB-lite"/>
    </source>
</evidence>
<keyword evidence="3" id="KW-1185">Reference proteome</keyword>
<feature type="region of interest" description="Disordered" evidence="1">
    <location>
        <begin position="1"/>
        <end position="38"/>
    </location>
</feature>
<dbReference type="EMBL" id="BMAV01024308">
    <property type="protein sequence ID" value="GFS32065.1"/>
    <property type="molecule type" value="Genomic_DNA"/>
</dbReference>
<evidence type="ECO:0000313" key="3">
    <source>
        <dbReference type="Proteomes" id="UP000886998"/>
    </source>
</evidence>
<accession>A0A8X6JRK6</accession>
<protein>
    <submittedName>
        <fullName evidence="2">Uncharacterized protein</fullName>
    </submittedName>
</protein>
<proteinExistence type="predicted"/>